<evidence type="ECO:0000313" key="1">
    <source>
        <dbReference type="EMBL" id="EYC16833.1"/>
    </source>
</evidence>
<organism evidence="1 2">
    <name type="scientific">Ancylostoma ceylanicum</name>
    <dbReference type="NCBI Taxonomy" id="53326"/>
    <lineage>
        <taxon>Eukaryota</taxon>
        <taxon>Metazoa</taxon>
        <taxon>Ecdysozoa</taxon>
        <taxon>Nematoda</taxon>
        <taxon>Chromadorea</taxon>
        <taxon>Rhabditida</taxon>
        <taxon>Rhabditina</taxon>
        <taxon>Rhabditomorpha</taxon>
        <taxon>Strongyloidea</taxon>
        <taxon>Ancylostomatidae</taxon>
        <taxon>Ancylostomatinae</taxon>
        <taxon>Ancylostoma</taxon>
    </lineage>
</organism>
<keyword evidence="2" id="KW-1185">Reference proteome</keyword>
<dbReference type="Proteomes" id="UP000024635">
    <property type="component" value="Unassembled WGS sequence"/>
</dbReference>
<protein>
    <submittedName>
        <fullName evidence="1">Uncharacterized protein</fullName>
    </submittedName>
</protein>
<gene>
    <name evidence="1" type="primary">Acey_s0032.g2520</name>
    <name evidence="1" type="ORF">Y032_0032g2520</name>
</gene>
<comment type="caution">
    <text evidence="1">The sequence shown here is derived from an EMBL/GenBank/DDBJ whole genome shotgun (WGS) entry which is preliminary data.</text>
</comment>
<accession>A0A016UQQ5</accession>
<reference evidence="2" key="1">
    <citation type="journal article" date="2015" name="Nat. Genet.">
        <title>The genome and transcriptome of the zoonotic hookworm Ancylostoma ceylanicum identify infection-specific gene families.</title>
        <authorList>
            <person name="Schwarz E.M."/>
            <person name="Hu Y."/>
            <person name="Antoshechkin I."/>
            <person name="Miller M.M."/>
            <person name="Sternberg P.W."/>
            <person name="Aroian R.V."/>
        </authorList>
    </citation>
    <scope>NUCLEOTIDE SEQUENCE</scope>
    <source>
        <strain evidence="2">HY135</strain>
    </source>
</reference>
<sequence>MLCGRTCPDTGRARLTGGRLCAADAFDVALRRFYIGHVESTTHLPSEVNAQSQDIRRPTFYGRIFQKCTTTRGRNALKKIAPRCDGCERL</sequence>
<evidence type="ECO:0000313" key="2">
    <source>
        <dbReference type="Proteomes" id="UP000024635"/>
    </source>
</evidence>
<dbReference type="EMBL" id="JARK01001368">
    <property type="protein sequence ID" value="EYC16833.1"/>
    <property type="molecule type" value="Genomic_DNA"/>
</dbReference>
<name>A0A016UQQ5_9BILA</name>
<proteinExistence type="predicted"/>
<dbReference type="AlphaFoldDB" id="A0A016UQQ5"/>